<reference evidence="2" key="1">
    <citation type="submission" date="2017-02" db="EMBL/GenBank/DDBJ databases">
        <title>Draft Genome Sequence of the Salt Water Bacterium Oceanospirillum linum ATCC 11336.</title>
        <authorList>
            <person name="Trachtenberg A.M."/>
            <person name="Carney J.G."/>
            <person name="Linnane J.D."/>
            <person name="Rheaume B.A."/>
            <person name="Pitts N.L."/>
            <person name="Mykles D.L."/>
            <person name="Maclea K.S."/>
        </authorList>
    </citation>
    <scope>NUCLEOTIDE SEQUENCE [LARGE SCALE GENOMIC DNA]</scope>
    <source>
        <strain evidence="2">ATCC 11336</strain>
    </source>
</reference>
<comment type="caution">
    <text evidence="2">The sequence shown here is derived from an EMBL/GenBank/DDBJ whole genome shotgun (WGS) entry which is preliminary data.</text>
</comment>
<evidence type="ECO:0000313" key="3">
    <source>
        <dbReference type="Proteomes" id="UP000190064"/>
    </source>
</evidence>
<organism evidence="2 3">
    <name type="scientific">Oceanospirillum linum</name>
    <dbReference type="NCBI Taxonomy" id="966"/>
    <lineage>
        <taxon>Bacteria</taxon>
        <taxon>Pseudomonadati</taxon>
        <taxon>Pseudomonadota</taxon>
        <taxon>Gammaproteobacteria</taxon>
        <taxon>Oceanospirillales</taxon>
        <taxon>Oceanospirillaceae</taxon>
        <taxon>Oceanospirillum</taxon>
    </lineage>
</organism>
<evidence type="ECO:0000313" key="2">
    <source>
        <dbReference type="EMBL" id="OOV77566.1"/>
    </source>
</evidence>
<proteinExistence type="predicted"/>
<dbReference type="EMBL" id="MTSD02000205">
    <property type="protein sequence ID" value="OOV77566.1"/>
    <property type="molecule type" value="Genomic_DNA"/>
</dbReference>
<keyword evidence="1" id="KW-0472">Membrane</keyword>
<name>A0A1T1GJ40_OCELI</name>
<feature type="non-terminal residue" evidence="2">
    <location>
        <position position="1"/>
    </location>
</feature>
<accession>A0A1T1GJ40</accession>
<dbReference type="Proteomes" id="UP000190064">
    <property type="component" value="Unassembled WGS sequence"/>
</dbReference>
<sequence length="97" mass="11787">TQLIQQQSTENAILKLLKINEYVFIRILFMNDQYIIFIYLYFDNTINTLLNKEENMVHNFISTQSFDNLSFFSKINCVARRIFFFSFLFVNLHRKNK</sequence>
<keyword evidence="1" id="KW-1133">Transmembrane helix</keyword>
<dbReference type="AlphaFoldDB" id="A0A1T1GJ40"/>
<gene>
    <name evidence="2" type="ORF">BTA35_0217370</name>
</gene>
<protein>
    <submittedName>
        <fullName evidence="2">Uncharacterized protein</fullName>
    </submittedName>
</protein>
<keyword evidence="1" id="KW-0812">Transmembrane</keyword>
<keyword evidence="3" id="KW-1185">Reference proteome</keyword>
<feature type="transmembrane region" description="Helical" evidence="1">
    <location>
        <begin position="23"/>
        <end position="42"/>
    </location>
</feature>
<evidence type="ECO:0000256" key="1">
    <source>
        <dbReference type="SAM" id="Phobius"/>
    </source>
</evidence>